<reference evidence="15" key="1">
    <citation type="submission" date="2020-05" db="EMBL/GenBank/DDBJ databases">
        <authorList>
            <person name="Chiriac C."/>
            <person name="Salcher M."/>
            <person name="Ghai R."/>
            <person name="Kavagutti S V."/>
        </authorList>
    </citation>
    <scope>NUCLEOTIDE SEQUENCE</scope>
</reference>
<keyword evidence="2" id="KW-0547">Nucleotide-binding</keyword>
<dbReference type="InterPro" id="IPR003586">
    <property type="entry name" value="Hint_dom_C"/>
</dbReference>
<dbReference type="InterPro" id="IPR014016">
    <property type="entry name" value="UvrD-like_ATP-bd"/>
</dbReference>
<dbReference type="CDD" id="cd18807">
    <property type="entry name" value="SF1_C_UvrD"/>
    <property type="match status" value="1"/>
</dbReference>
<keyword evidence="3" id="KW-0378">Hydrolase</keyword>
<dbReference type="AlphaFoldDB" id="A0A6J6XE74"/>
<comment type="similarity">
    <text evidence="1">Belongs to the helicase family. UvrD subfamily.</text>
</comment>
<evidence type="ECO:0000256" key="10">
    <source>
        <dbReference type="ARBA" id="ARBA00048988"/>
    </source>
</evidence>
<dbReference type="GO" id="GO:0016539">
    <property type="term" value="P:intein-mediated protein splicing"/>
    <property type="evidence" value="ECO:0007669"/>
    <property type="project" value="InterPro"/>
</dbReference>
<dbReference type="GO" id="GO:0005524">
    <property type="term" value="F:ATP binding"/>
    <property type="evidence" value="ECO:0007669"/>
    <property type="project" value="UniProtKB-KW"/>
</dbReference>
<sequence>MTSLFDDGASRSNADLLDGLNPVQLEAVRHSEGPLLIIAGAGSGKTRVLTQRIAHLIRDLGISPFEILAITFTNKAAGEMKERVAALVGPVAEKMWVSTFHSACVRILRRDGSRLGFPSSFTIYDQSDAERLTGYCVRDLGLDPKKFPSRSVHGAISAAKNEGLDPAGFAARAGSIFDRKIAEVFVDYQARLLKAGAMDFDDLLVNTVKLFREHPDVLETYQRRFGHILVDEYQDTNHVQNEMVLMLGAQHHNVCVVGDGDQCLVPGTQIATTRGTIPVEEVRVGDELIGSDGRDGAVSGTVSAVWPGEYEGPVVTAFAGGKELTGTPHHIVPARMDADPGKWFVYLMFRSDRGWRVGQTKSIRTDSRGYRQLGYRVRSVQEHADALWVLRVCGTQAEASYWEEYFSVAYGIPTTCFHAQGRDLAMDDEWIRRLYDSVDTFTNAKELLSEELLHPEFPHHQPQAGERRALVTLAMFADSRGTVSYHRIQWSSSCSVTAARLENEGFNVRQGSRPGTFRFETSRRDYLEAVELARRVADVGGLEIRRRMVVAGTTYDYMPLSHLREGAKVLVQEGDSFTEVSVDKIETSLYSGPVYDFTVDPTHSYVANGILVHNSVYGWRGADITNILDFENAFPDTTVLLLEQNYRSTQTILDAANAVIDNNMSRRPKELWTEAGAGEAIIRYHADDEADEAQWVANQLSHLHDSGRRWGDCAILYRTNAQSRLVEEYLMRVGIQYKVIGGTRFYDRREVKDALAYLKVTVNPADEVSVKRVLNVPKRGIGESSVGRLDVYARSHELTFFDVLREAAAAGVTGKALKGIDQFLKVIDELTLFVDKGPAAVIEAALQRSGYVEELETEHSIESEGRLENLAELVGAARDFGSIDEFLEQVSLVADTDALDEDDSVVVLMTLHSAKGLEFPCVFLIGLEDGIFPHMRTLGDPDQLEEERRLAYVGITRARERLYLSHAWARTMFGSTQYNPPSRFLDEIPAELVESVQGSRRPSRSSSDSSSGRTWGANRGSGGSSGGGIWGSGGRTQKDNDDWSGSVIGGGGRSHRDDVIDAALKPAPPAPSGADALGLKTGDDVRHGKFGEGVILAIEGAGDKAEAVVRFPGFGEKRLLLAWAPLEKC</sequence>
<evidence type="ECO:0000259" key="12">
    <source>
        <dbReference type="PROSITE" id="PS51198"/>
    </source>
</evidence>
<keyword evidence="6" id="KW-0238">DNA-binding</keyword>
<evidence type="ECO:0000256" key="1">
    <source>
        <dbReference type="ARBA" id="ARBA00009922"/>
    </source>
</evidence>
<dbReference type="InterPro" id="IPR036844">
    <property type="entry name" value="Hint_dom_sf"/>
</dbReference>
<protein>
    <recommendedName>
        <fullName evidence="9">DNA 3'-5' helicase</fullName>
        <ecNumber evidence="9">5.6.2.4</ecNumber>
    </recommendedName>
</protein>
<evidence type="ECO:0000256" key="2">
    <source>
        <dbReference type="ARBA" id="ARBA00022741"/>
    </source>
</evidence>
<dbReference type="SMART" id="SM00305">
    <property type="entry name" value="HintC"/>
    <property type="match status" value="1"/>
</dbReference>
<feature type="compositionally biased region" description="Gly residues" evidence="11">
    <location>
        <begin position="1019"/>
        <end position="1034"/>
    </location>
</feature>
<evidence type="ECO:0000256" key="4">
    <source>
        <dbReference type="ARBA" id="ARBA00022806"/>
    </source>
</evidence>
<dbReference type="Pfam" id="PF21196">
    <property type="entry name" value="PcrA_UvrD_tudor"/>
    <property type="match status" value="1"/>
</dbReference>
<accession>A0A6J6XE74</accession>
<dbReference type="Gene3D" id="3.40.50.300">
    <property type="entry name" value="P-loop containing nucleotide triphosphate hydrolases"/>
    <property type="match status" value="2"/>
</dbReference>
<dbReference type="GO" id="GO:0043138">
    <property type="term" value="F:3'-5' DNA helicase activity"/>
    <property type="evidence" value="ECO:0007669"/>
    <property type="project" value="UniProtKB-EC"/>
</dbReference>
<dbReference type="GO" id="GO:0003677">
    <property type="term" value="F:DNA binding"/>
    <property type="evidence" value="ECO:0007669"/>
    <property type="project" value="UniProtKB-KW"/>
</dbReference>
<keyword evidence="4" id="KW-0347">Helicase</keyword>
<comment type="catalytic activity">
    <reaction evidence="8">
        <text>Couples ATP hydrolysis with the unwinding of duplex DNA by translocating in the 3'-5' direction.</text>
        <dbReference type="EC" id="5.6.2.4"/>
    </reaction>
</comment>
<dbReference type="CDD" id="cd17932">
    <property type="entry name" value="DEXQc_UvrD"/>
    <property type="match status" value="1"/>
</dbReference>
<dbReference type="Gene3D" id="1.10.10.160">
    <property type="match status" value="1"/>
</dbReference>
<dbReference type="EMBL" id="CAEZXY010000082">
    <property type="protein sequence ID" value="CAB4717669.1"/>
    <property type="molecule type" value="Genomic_DNA"/>
</dbReference>
<dbReference type="InterPro" id="IPR000212">
    <property type="entry name" value="DNA_helicase_UvrD/REP"/>
</dbReference>
<dbReference type="InterPro" id="IPR013986">
    <property type="entry name" value="DExx_box_DNA_helicase_dom_sf"/>
</dbReference>
<feature type="domain" description="UvrD-like helicase ATP-binding" evidence="12">
    <location>
        <begin position="18"/>
        <end position="649"/>
    </location>
</feature>
<dbReference type="GO" id="GO:0033202">
    <property type="term" value="C:DNA helicase complex"/>
    <property type="evidence" value="ECO:0007669"/>
    <property type="project" value="TreeGrafter"/>
</dbReference>
<keyword evidence="5" id="KW-0067">ATP-binding</keyword>
<dbReference type="EC" id="5.6.2.4" evidence="9"/>
<dbReference type="Gene3D" id="2.170.16.10">
    <property type="entry name" value="Hedgehog/Intein (Hint) domain"/>
    <property type="match status" value="2"/>
</dbReference>
<dbReference type="EMBL" id="CAFBRD010000129">
    <property type="protein sequence ID" value="CAB5078556.1"/>
    <property type="molecule type" value="Genomic_DNA"/>
</dbReference>
<dbReference type="SUPFAM" id="SSF51294">
    <property type="entry name" value="Hedgehog/intein (Hint) domain"/>
    <property type="match status" value="1"/>
</dbReference>
<evidence type="ECO:0000256" key="9">
    <source>
        <dbReference type="ARBA" id="ARBA00034808"/>
    </source>
</evidence>
<evidence type="ECO:0000256" key="5">
    <source>
        <dbReference type="ARBA" id="ARBA00022840"/>
    </source>
</evidence>
<dbReference type="FunFam" id="1.10.486.10:FF:000003">
    <property type="entry name" value="ATP-dependent DNA helicase"/>
    <property type="match status" value="1"/>
</dbReference>
<evidence type="ECO:0000313" key="15">
    <source>
        <dbReference type="EMBL" id="CAB4794093.1"/>
    </source>
</evidence>
<dbReference type="PROSITE" id="PS51217">
    <property type="entry name" value="UVRD_HELICASE_CTER"/>
    <property type="match status" value="1"/>
</dbReference>
<feature type="compositionally biased region" description="Low complexity" evidence="11">
    <location>
        <begin position="1004"/>
        <end position="1013"/>
    </location>
</feature>
<dbReference type="NCBIfam" id="TIGR01443">
    <property type="entry name" value="intein_Cterm"/>
    <property type="match status" value="1"/>
</dbReference>
<dbReference type="GO" id="GO:0000725">
    <property type="term" value="P:recombinational repair"/>
    <property type="evidence" value="ECO:0007669"/>
    <property type="project" value="TreeGrafter"/>
</dbReference>
<dbReference type="InterPro" id="IPR014017">
    <property type="entry name" value="DNA_helicase_UvrD-like_C"/>
</dbReference>
<dbReference type="InterPro" id="IPR030934">
    <property type="entry name" value="Intein_C"/>
</dbReference>
<feature type="domain" description="UvrD-like helicase C-terminal" evidence="13">
    <location>
        <begin position="650"/>
        <end position="916"/>
    </location>
</feature>
<evidence type="ECO:0000256" key="8">
    <source>
        <dbReference type="ARBA" id="ARBA00034617"/>
    </source>
</evidence>
<evidence type="ECO:0000256" key="6">
    <source>
        <dbReference type="ARBA" id="ARBA00023125"/>
    </source>
</evidence>
<evidence type="ECO:0000259" key="13">
    <source>
        <dbReference type="PROSITE" id="PS51217"/>
    </source>
</evidence>
<dbReference type="Pfam" id="PF13361">
    <property type="entry name" value="UvrD_C"/>
    <property type="match status" value="1"/>
</dbReference>
<evidence type="ECO:0000313" key="16">
    <source>
        <dbReference type="EMBL" id="CAB5078556.1"/>
    </source>
</evidence>
<evidence type="ECO:0000256" key="3">
    <source>
        <dbReference type="ARBA" id="ARBA00022801"/>
    </source>
</evidence>
<dbReference type="PANTHER" id="PTHR11070:SF2">
    <property type="entry name" value="ATP-DEPENDENT DNA HELICASE SRS2"/>
    <property type="match status" value="1"/>
</dbReference>
<dbReference type="CDD" id="cd00081">
    <property type="entry name" value="Hint"/>
    <property type="match status" value="1"/>
</dbReference>
<evidence type="ECO:0000313" key="14">
    <source>
        <dbReference type="EMBL" id="CAB4717669.1"/>
    </source>
</evidence>
<comment type="catalytic activity">
    <reaction evidence="10">
        <text>ATP + H2O = ADP + phosphate + H(+)</text>
        <dbReference type="Rhea" id="RHEA:13065"/>
        <dbReference type="ChEBI" id="CHEBI:15377"/>
        <dbReference type="ChEBI" id="CHEBI:15378"/>
        <dbReference type="ChEBI" id="CHEBI:30616"/>
        <dbReference type="ChEBI" id="CHEBI:43474"/>
        <dbReference type="ChEBI" id="CHEBI:456216"/>
        <dbReference type="EC" id="5.6.2.4"/>
    </reaction>
</comment>
<proteinExistence type="inferred from homology"/>
<evidence type="ECO:0000256" key="7">
    <source>
        <dbReference type="ARBA" id="ARBA00023235"/>
    </source>
</evidence>
<dbReference type="PANTHER" id="PTHR11070">
    <property type="entry name" value="UVRD / RECB / PCRA DNA HELICASE FAMILY MEMBER"/>
    <property type="match status" value="1"/>
</dbReference>
<dbReference type="PROSITE" id="PS51198">
    <property type="entry name" value="UVRD_HELICASE_ATP_BIND"/>
    <property type="match status" value="1"/>
</dbReference>
<keyword evidence="7" id="KW-0413">Isomerase</keyword>
<dbReference type="PROSITE" id="PS50818">
    <property type="entry name" value="INTEIN_C_TER"/>
    <property type="match status" value="1"/>
</dbReference>
<dbReference type="SUPFAM" id="SSF52540">
    <property type="entry name" value="P-loop containing nucleoside triphosphate hydrolases"/>
    <property type="match status" value="3"/>
</dbReference>
<dbReference type="InterPro" id="IPR027417">
    <property type="entry name" value="P-loop_NTPase"/>
</dbReference>
<dbReference type="Gene3D" id="1.10.486.10">
    <property type="entry name" value="PCRA, domain 4"/>
    <property type="match status" value="1"/>
</dbReference>
<name>A0A6J6XE74_9ZZZZ</name>
<dbReference type="GO" id="GO:0005829">
    <property type="term" value="C:cytosol"/>
    <property type="evidence" value="ECO:0007669"/>
    <property type="project" value="TreeGrafter"/>
</dbReference>
<dbReference type="PROSITE" id="PS50817">
    <property type="entry name" value="INTEIN_N_TER"/>
    <property type="match status" value="1"/>
</dbReference>
<dbReference type="EMBL" id="CAFAAD010000073">
    <property type="protein sequence ID" value="CAB4794093.1"/>
    <property type="molecule type" value="Genomic_DNA"/>
</dbReference>
<gene>
    <name evidence="14" type="ORF">UFOPK2624_01480</name>
    <name evidence="15" type="ORF">UFOPK2969_01052</name>
    <name evidence="16" type="ORF">UFOPK4371_01707</name>
</gene>
<evidence type="ECO:0000256" key="11">
    <source>
        <dbReference type="SAM" id="MobiDB-lite"/>
    </source>
</evidence>
<feature type="region of interest" description="Disordered" evidence="11">
    <location>
        <begin position="994"/>
        <end position="1057"/>
    </location>
</feature>
<organism evidence="15">
    <name type="scientific">freshwater metagenome</name>
    <dbReference type="NCBI Taxonomy" id="449393"/>
    <lineage>
        <taxon>unclassified sequences</taxon>
        <taxon>metagenomes</taxon>
        <taxon>ecological metagenomes</taxon>
    </lineage>
</organism>
<dbReference type="Pfam" id="PF00580">
    <property type="entry name" value="UvrD-helicase"/>
    <property type="match status" value="1"/>
</dbReference>
<dbReference type="InterPro" id="IPR006141">
    <property type="entry name" value="Intein_N"/>
</dbReference>
<dbReference type="GO" id="GO:0016787">
    <property type="term" value="F:hydrolase activity"/>
    <property type="evidence" value="ECO:0007669"/>
    <property type="project" value="UniProtKB-KW"/>
</dbReference>